<dbReference type="InterPro" id="IPR026590">
    <property type="entry name" value="Ssirtuin_cat_dom"/>
</dbReference>
<evidence type="ECO:0000256" key="4">
    <source>
        <dbReference type="ARBA" id="ARBA00022833"/>
    </source>
</evidence>
<dbReference type="Pfam" id="PF02146">
    <property type="entry name" value="SIR2"/>
    <property type="match status" value="1"/>
</dbReference>
<dbReference type="PROSITE" id="PS50305">
    <property type="entry name" value="SIRTUIN"/>
    <property type="match status" value="1"/>
</dbReference>
<dbReference type="Gene3D" id="3.30.1600.10">
    <property type="entry name" value="SIR2/SIRT2 'Small Domain"/>
    <property type="match status" value="1"/>
</dbReference>
<keyword evidence="9" id="KW-1185">Reference proteome</keyword>
<name>A0ABQ6N8G2_9STRA</name>
<reference evidence="8 9" key="1">
    <citation type="journal article" date="2023" name="Commun. Biol.">
        <title>Genome analysis of Parmales, the sister group of diatoms, reveals the evolutionary specialization of diatoms from phago-mixotrophs to photoautotrophs.</title>
        <authorList>
            <person name="Ban H."/>
            <person name="Sato S."/>
            <person name="Yoshikawa S."/>
            <person name="Yamada K."/>
            <person name="Nakamura Y."/>
            <person name="Ichinomiya M."/>
            <person name="Sato N."/>
            <person name="Blanc-Mathieu R."/>
            <person name="Endo H."/>
            <person name="Kuwata A."/>
            <person name="Ogata H."/>
        </authorList>
    </citation>
    <scope>NUCLEOTIDE SEQUENCE [LARGE SCALE GENOMIC DNA]</scope>
</reference>
<evidence type="ECO:0000313" key="9">
    <source>
        <dbReference type="Proteomes" id="UP001165060"/>
    </source>
</evidence>
<keyword evidence="4 6" id="KW-0862">Zinc</keyword>
<keyword evidence="5" id="KW-0520">NAD</keyword>
<evidence type="ECO:0000256" key="5">
    <source>
        <dbReference type="ARBA" id="ARBA00023027"/>
    </source>
</evidence>
<comment type="caution">
    <text evidence="8">The sequence shown here is derived from an EMBL/GenBank/DDBJ whole genome shotgun (WGS) entry which is preliminary data.</text>
</comment>
<evidence type="ECO:0000256" key="1">
    <source>
        <dbReference type="ARBA" id="ARBA00001947"/>
    </source>
</evidence>
<comment type="cofactor">
    <cofactor evidence="1">
        <name>Zn(2+)</name>
        <dbReference type="ChEBI" id="CHEBI:29105"/>
    </cofactor>
</comment>
<dbReference type="PANTHER" id="PTHR11085:SF6">
    <property type="entry name" value="NAD-DEPENDENT PROTEIN DEACETYLASE SIRTUIN-2"/>
    <property type="match status" value="1"/>
</dbReference>
<dbReference type="SUPFAM" id="SSF52467">
    <property type="entry name" value="DHS-like NAD/FAD-binding domain"/>
    <property type="match status" value="1"/>
</dbReference>
<evidence type="ECO:0000256" key="6">
    <source>
        <dbReference type="PROSITE-ProRule" id="PRU00236"/>
    </source>
</evidence>
<accession>A0ABQ6N8G2</accession>
<evidence type="ECO:0000313" key="8">
    <source>
        <dbReference type="EMBL" id="GMI42843.1"/>
    </source>
</evidence>
<feature type="binding site" evidence="6">
    <location>
        <position position="184"/>
    </location>
    <ligand>
        <name>Zn(2+)</name>
        <dbReference type="ChEBI" id="CHEBI:29105"/>
    </ligand>
</feature>
<evidence type="ECO:0000259" key="7">
    <source>
        <dbReference type="PROSITE" id="PS50305"/>
    </source>
</evidence>
<dbReference type="InterPro" id="IPR003000">
    <property type="entry name" value="Sirtuin"/>
</dbReference>
<feature type="active site" description="Proton acceptor" evidence="6">
    <location>
        <position position="149"/>
    </location>
</feature>
<dbReference type="EMBL" id="BRYB01002314">
    <property type="protein sequence ID" value="GMI42843.1"/>
    <property type="molecule type" value="Genomic_DNA"/>
</dbReference>
<proteinExistence type="predicted"/>
<evidence type="ECO:0000256" key="2">
    <source>
        <dbReference type="ARBA" id="ARBA00022679"/>
    </source>
</evidence>
<dbReference type="InterPro" id="IPR026591">
    <property type="entry name" value="Sirtuin_cat_small_dom_sf"/>
</dbReference>
<feature type="binding site" evidence="6">
    <location>
        <position position="181"/>
    </location>
    <ligand>
        <name>Zn(2+)</name>
        <dbReference type="ChEBI" id="CHEBI:29105"/>
    </ligand>
</feature>
<protein>
    <recommendedName>
        <fullName evidence="7">Deacetylase sirtuin-type domain-containing protein</fullName>
    </recommendedName>
</protein>
<dbReference type="InterPro" id="IPR029035">
    <property type="entry name" value="DHS-like_NAD/FAD-binding_dom"/>
</dbReference>
<dbReference type="PANTHER" id="PTHR11085">
    <property type="entry name" value="NAD-DEPENDENT PROTEIN DEACYLASE SIRTUIN-5, MITOCHONDRIAL-RELATED"/>
    <property type="match status" value="1"/>
</dbReference>
<feature type="domain" description="Deacetylase sirtuin-type" evidence="7">
    <location>
        <begin position="14"/>
        <end position="299"/>
    </location>
</feature>
<feature type="binding site" evidence="6">
    <location>
        <position position="157"/>
    </location>
    <ligand>
        <name>Zn(2+)</name>
        <dbReference type="ChEBI" id="CHEBI:29105"/>
    </ligand>
</feature>
<sequence>MGLAELFHSMTNTHSLPSLDLDGVACYMMSPKCRRICVMAGAGISVSAGIPDFRSIATGIYNSKATTAYSSLPTPQHMFDNEYFLSDQAPFYSFFAKDLFPSATTKPTRTHHFLRLLSQKGLLTKMYTQNIDSLERLAGLPPDKIIEVHGSLATASCAECGKSCDAQRMAKTIRRGGLPTCEKCGGAQKPDITFFGEKLPFLVREQMKLKMPDLRNCDLLLVIGTSLAVQPFAGFIDKVPRGCPRVFVNKGAVGSGRAGEYDDKGGQHMWGALGNYRDVLLEGECDRIILQLASKLGWMDELNGVVKEFEGELRRNGGKVDVEGKLLGSSAPVYPD</sequence>
<gene>
    <name evidence="8" type="ORF">TeGR_g5432</name>
</gene>
<feature type="binding site" evidence="6">
    <location>
        <position position="160"/>
    </location>
    <ligand>
        <name>Zn(2+)</name>
        <dbReference type="ChEBI" id="CHEBI:29105"/>
    </ligand>
</feature>
<dbReference type="Gene3D" id="3.40.50.1220">
    <property type="entry name" value="TPP-binding domain"/>
    <property type="match status" value="1"/>
</dbReference>
<evidence type="ECO:0000256" key="3">
    <source>
        <dbReference type="ARBA" id="ARBA00022723"/>
    </source>
</evidence>
<keyword evidence="2" id="KW-0808">Transferase</keyword>
<keyword evidence="3 6" id="KW-0479">Metal-binding</keyword>
<dbReference type="Proteomes" id="UP001165060">
    <property type="component" value="Unassembled WGS sequence"/>
</dbReference>
<organism evidence="8 9">
    <name type="scientific">Tetraparma gracilis</name>
    <dbReference type="NCBI Taxonomy" id="2962635"/>
    <lineage>
        <taxon>Eukaryota</taxon>
        <taxon>Sar</taxon>
        <taxon>Stramenopiles</taxon>
        <taxon>Ochrophyta</taxon>
        <taxon>Bolidophyceae</taxon>
        <taxon>Parmales</taxon>
        <taxon>Triparmaceae</taxon>
        <taxon>Tetraparma</taxon>
    </lineage>
</organism>
<dbReference type="InterPro" id="IPR050134">
    <property type="entry name" value="NAD-dep_sirtuin_deacylases"/>
</dbReference>